<evidence type="ECO:0000256" key="4">
    <source>
        <dbReference type="ARBA" id="ARBA00022989"/>
    </source>
</evidence>
<name>A0ABY8MGV9_9SPIO</name>
<feature type="transmembrane region" description="Helical" evidence="7">
    <location>
        <begin position="85"/>
        <end position="105"/>
    </location>
</feature>
<feature type="region of interest" description="Disordered" evidence="6">
    <location>
        <begin position="311"/>
        <end position="347"/>
    </location>
</feature>
<evidence type="ECO:0000256" key="7">
    <source>
        <dbReference type="SAM" id="Phobius"/>
    </source>
</evidence>
<keyword evidence="5 7" id="KW-0472">Membrane</keyword>
<evidence type="ECO:0000256" key="6">
    <source>
        <dbReference type="SAM" id="MobiDB-lite"/>
    </source>
</evidence>
<evidence type="ECO:0000313" key="8">
    <source>
        <dbReference type="EMBL" id="WGK69260.1"/>
    </source>
</evidence>
<protein>
    <submittedName>
        <fullName evidence="8">ABC transporter permease</fullName>
    </submittedName>
</protein>
<dbReference type="Pfam" id="PF02653">
    <property type="entry name" value="BPD_transp_2"/>
    <property type="match status" value="1"/>
</dbReference>
<organism evidence="8 9">
    <name type="scientific">Candidatus Haliotispira prima</name>
    <dbReference type="NCBI Taxonomy" id="3034016"/>
    <lineage>
        <taxon>Bacteria</taxon>
        <taxon>Pseudomonadati</taxon>
        <taxon>Spirochaetota</taxon>
        <taxon>Spirochaetia</taxon>
        <taxon>Spirochaetales</taxon>
        <taxon>Spirochaetaceae</taxon>
        <taxon>Candidatus Haliotispira</taxon>
    </lineage>
</organism>
<keyword evidence="2" id="KW-1003">Cell membrane</keyword>
<sequence>MLGIVEAIFLGGVIYGITGLGVFITFRILDFPDLTVDGSFPLGAVVMGVCLSTGQPLWLGMALAVGSGILAGLCTALIHNYLKVPGLLAGILSMIMLYSVNIRILGRPNLSLLNVETRPLFAHLREFAVNRFGGSDPMLAQSVVLIVFSLGLVGLLLLLLNLFFLTDLGIALGALGGNQQMAVSYGLNPRSLKSIGLGLSNGLVALSGALFAQYQGFADVGLGSGIIITGLAVVMMGEFCIRSNRIGWITFRTLQGAVLYQALIYGARRYGSGVGFLATDIKLLTGLLIVLFLGFSLWQKRNRDGLALKRATENMKTGPGTQTKEQGNSGAAGSDEPEQPEQNGEWL</sequence>
<comment type="subcellular location">
    <subcellularLocation>
        <location evidence="1">Cell membrane</location>
        <topology evidence="1">Multi-pass membrane protein</topology>
    </subcellularLocation>
</comment>
<feature type="transmembrane region" description="Helical" evidence="7">
    <location>
        <begin position="248"/>
        <end position="267"/>
    </location>
</feature>
<dbReference type="EMBL" id="CP123443">
    <property type="protein sequence ID" value="WGK69260.1"/>
    <property type="molecule type" value="Genomic_DNA"/>
</dbReference>
<evidence type="ECO:0000256" key="5">
    <source>
        <dbReference type="ARBA" id="ARBA00023136"/>
    </source>
</evidence>
<evidence type="ECO:0000256" key="3">
    <source>
        <dbReference type="ARBA" id="ARBA00022692"/>
    </source>
</evidence>
<dbReference type="CDD" id="cd06574">
    <property type="entry name" value="TM_PBP1_branched-chain-AA_like"/>
    <property type="match status" value="1"/>
</dbReference>
<feature type="transmembrane region" description="Helical" evidence="7">
    <location>
        <begin position="57"/>
        <end position="78"/>
    </location>
</feature>
<feature type="transmembrane region" description="Helical" evidence="7">
    <location>
        <begin position="220"/>
        <end position="241"/>
    </location>
</feature>
<keyword evidence="3 7" id="KW-0812">Transmembrane</keyword>
<proteinExistence type="predicted"/>
<dbReference type="PANTHER" id="PTHR32196:SF69">
    <property type="entry name" value="BRANCHED-CHAIN AMINO ACID TRANSPORT SYSTEM, PERMEASE PROTEIN"/>
    <property type="match status" value="1"/>
</dbReference>
<keyword evidence="9" id="KW-1185">Reference proteome</keyword>
<accession>A0ABY8MGV9</accession>
<dbReference type="PANTHER" id="PTHR32196">
    <property type="entry name" value="ABC TRANSPORTER PERMEASE PROTEIN YPHD-RELATED-RELATED"/>
    <property type="match status" value="1"/>
</dbReference>
<feature type="compositionally biased region" description="Polar residues" evidence="6">
    <location>
        <begin position="319"/>
        <end position="331"/>
    </location>
</feature>
<feature type="transmembrane region" description="Helical" evidence="7">
    <location>
        <begin position="195"/>
        <end position="214"/>
    </location>
</feature>
<gene>
    <name evidence="8" type="ORF">P0082_12415</name>
</gene>
<dbReference type="InterPro" id="IPR001851">
    <property type="entry name" value="ABC_transp_permease"/>
</dbReference>
<feature type="transmembrane region" description="Helical" evidence="7">
    <location>
        <begin position="142"/>
        <end position="175"/>
    </location>
</feature>
<keyword evidence="4 7" id="KW-1133">Transmembrane helix</keyword>
<feature type="transmembrane region" description="Helical" evidence="7">
    <location>
        <begin position="7"/>
        <end position="29"/>
    </location>
</feature>
<reference evidence="8 9" key="1">
    <citation type="submission" date="2023-04" db="EMBL/GenBank/DDBJ databases">
        <title>Spirochaete genome identified in red abalone sample constitutes a novel genus.</title>
        <authorList>
            <person name="Sharma S.P."/>
            <person name="Purcell C.M."/>
            <person name="Hyde J.R."/>
            <person name="Severin A.J."/>
        </authorList>
    </citation>
    <scope>NUCLEOTIDE SEQUENCE [LARGE SCALE GENOMIC DNA]</scope>
    <source>
        <strain evidence="8 9">SP-2023</strain>
    </source>
</reference>
<evidence type="ECO:0000313" key="9">
    <source>
        <dbReference type="Proteomes" id="UP001228690"/>
    </source>
</evidence>
<dbReference type="Proteomes" id="UP001228690">
    <property type="component" value="Chromosome"/>
</dbReference>
<dbReference type="RefSeq" id="WP_326927448.1">
    <property type="nucleotide sequence ID" value="NZ_CP123443.1"/>
</dbReference>
<feature type="transmembrane region" description="Helical" evidence="7">
    <location>
        <begin position="273"/>
        <end position="298"/>
    </location>
</feature>
<evidence type="ECO:0000256" key="1">
    <source>
        <dbReference type="ARBA" id="ARBA00004651"/>
    </source>
</evidence>
<evidence type="ECO:0000256" key="2">
    <source>
        <dbReference type="ARBA" id="ARBA00022475"/>
    </source>
</evidence>